<evidence type="ECO:0000256" key="3">
    <source>
        <dbReference type="SAM" id="SignalP"/>
    </source>
</evidence>
<feature type="signal peptide" evidence="3">
    <location>
        <begin position="1"/>
        <end position="31"/>
    </location>
</feature>
<protein>
    <submittedName>
        <fullName evidence="4">Peptidase</fullName>
    </submittedName>
</protein>
<proteinExistence type="predicted"/>
<dbReference type="AlphaFoldDB" id="A0A7Y0ES28"/>
<name>A0A7Y0ES28_9BIFI</name>
<organism evidence="4 5">
    <name type="scientific">Bifidobacterium erythrocebi</name>
    <dbReference type="NCBI Taxonomy" id="2675325"/>
    <lineage>
        <taxon>Bacteria</taxon>
        <taxon>Bacillati</taxon>
        <taxon>Actinomycetota</taxon>
        <taxon>Actinomycetes</taxon>
        <taxon>Bifidobacteriales</taxon>
        <taxon>Bifidobacteriaceae</taxon>
        <taxon>Bifidobacterium</taxon>
    </lineage>
</organism>
<keyword evidence="2" id="KW-0472">Membrane</keyword>
<keyword evidence="2" id="KW-0812">Transmembrane</keyword>
<comment type="caution">
    <text evidence="4">The sequence shown here is derived from an EMBL/GenBank/DDBJ whole genome shotgun (WGS) entry which is preliminary data.</text>
</comment>
<evidence type="ECO:0000256" key="2">
    <source>
        <dbReference type="SAM" id="Phobius"/>
    </source>
</evidence>
<dbReference type="EMBL" id="JAAIIF010000002">
    <property type="protein sequence ID" value="NMM95349.1"/>
    <property type="molecule type" value="Genomic_DNA"/>
</dbReference>
<evidence type="ECO:0000313" key="5">
    <source>
        <dbReference type="Proteomes" id="UP000529710"/>
    </source>
</evidence>
<dbReference type="RefSeq" id="WP_169078210.1">
    <property type="nucleotide sequence ID" value="NZ_JAAIIF010000002.1"/>
</dbReference>
<evidence type="ECO:0000256" key="1">
    <source>
        <dbReference type="SAM" id="MobiDB-lite"/>
    </source>
</evidence>
<accession>A0A7Y0ES28</accession>
<sequence length="643" mass="69330">MATRLRRCLTGLAALLIALAVLLGASPAAFAAALDYPPPGTNLWYRIDGRNLLIGAIKKLPDGRLAYCMKAGADASNEYSGERKIEDNTNVRRIAWLANRYQNNRDANIHAAIGVLVHRHMELDPQAWARHWAVISAQYPGLDAIANRLWGEAGANMPLGLQVTSQTVEGLRSGWVDVVVKSDGKALAGVPYSVRLEGPARFDTGGQTVNGTSGNTTIRHAWHATGSGEVKVSTQYESPRALQLISNQDYACYGSQEQVAGDGVAFKVRKDFTPAVATVTSKKIVDAGETVSDKVTSKVTGADSHWPKNVEMLATGYYFDGLSASDLTDPMQPNAGESIEAFLERIAKRGYKPAAYGTATFTGPEQTKTVTATTEPGGTEEYRTPARGGIGTWVWAFDASKQQGKSGKYLVRDSVSGFLEAEETNSNRAKVEVESTITEHSPALGAQLSDTITVAGFPDDHGEFKGSEEFGIGADEEFAQVSVWWAGDKDDPGSDAEFKPSGTDMPQEDEHHKLIGTWDVPAKNGTIRVGAGSLDAHGEPINIVAEDHGWYVFVWSFAGDDRVMPAASAYDDQWEQAYVGVEPEDEEEDEEEEDEEKPVEENDEPETPLASTGSDVAFAIAMAFIALAAGSLILVLAHRRESL</sequence>
<keyword evidence="5" id="KW-1185">Reference proteome</keyword>
<dbReference type="Proteomes" id="UP000529710">
    <property type="component" value="Unassembled WGS sequence"/>
</dbReference>
<gene>
    <name evidence="4" type="ORF">G1C98_0085</name>
</gene>
<keyword evidence="2" id="KW-1133">Transmembrane helix</keyword>
<feature type="compositionally biased region" description="Acidic residues" evidence="1">
    <location>
        <begin position="582"/>
        <end position="606"/>
    </location>
</feature>
<reference evidence="4 5" key="1">
    <citation type="submission" date="2020-02" db="EMBL/GenBank/DDBJ databases">
        <title>Characterization of phylogenetic diversity of novel bifidobacterial species isolated in Czech ZOOs.</title>
        <authorList>
            <person name="Lugli G.A."/>
            <person name="Vera N.B."/>
            <person name="Ventura M."/>
        </authorList>
    </citation>
    <scope>NUCLEOTIDE SEQUENCE [LARGE SCALE GENOMIC DNA]</scope>
    <source>
        <strain evidence="4 5">DSM 109960</strain>
    </source>
</reference>
<keyword evidence="3" id="KW-0732">Signal</keyword>
<feature type="region of interest" description="Disordered" evidence="1">
    <location>
        <begin position="581"/>
        <end position="612"/>
    </location>
</feature>
<evidence type="ECO:0000313" key="4">
    <source>
        <dbReference type="EMBL" id="NMM95349.1"/>
    </source>
</evidence>
<feature type="transmembrane region" description="Helical" evidence="2">
    <location>
        <begin position="616"/>
        <end position="637"/>
    </location>
</feature>
<feature type="chain" id="PRO_5030569336" evidence="3">
    <location>
        <begin position="32"/>
        <end position="643"/>
    </location>
</feature>